<keyword evidence="5" id="KW-0067">ATP-binding</keyword>
<dbReference type="GO" id="GO:0002376">
    <property type="term" value="P:immune system process"/>
    <property type="evidence" value="ECO:0007669"/>
    <property type="project" value="UniProtKB-KW"/>
</dbReference>
<keyword evidence="7" id="KW-0391">Immunity</keyword>
<dbReference type="InterPro" id="IPR045055">
    <property type="entry name" value="DNA2/NAM7-like"/>
</dbReference>
<dbReference type="EMBL" id="JAJTJA010000002">
    <property type="protein sequence ID" value="KAH8703728.1"/>
    <property type="molecule type" value="Genomic_DNA"/>
</dbReference>
<feature type="domain" description="RZ-type" evidence="8">
    <location>
        <begin position="1389"/>
        <end position="1458"/>
    </location>
</feature>
<dbReference type="GeneID" id="70249566"/>
<dbReference type="GO" id="GO:0005737">
    <property type="term" value="C:cytoplasm"/>
    <property type="evidence" value="ECO:0007669"/>
    <property type="project" value="UniProtKB-SubCell"/>
</dbReference>
<keyword evidence="5" id="KW-0378">Hydrolase</keyword>
<dbReference type="Pfam" id="PF13086">
    <property type="entry name" value="AAA_11"/>
    <property type="match status" value="1"/>
</dbReference>
<keyword evidence="5" id="KW-0347">Helicase</keyword>
<evidence type="ECO:0000259" key="8">
    <source>
        <dbReference type="PROSITE" id="PS51981"/>
    </source>
</evidence>
<keyword evidence="5" id="KW-0547">Nucleotide-binding</keyword>
<dbReference type="Pfam" id="PF13087">
    <property type="entry name" value="AAA_12"/>
    <property type="match status" value="1"/>
</dbReference>
<evidence type="ECO:0000313" key="9">
    <source>
        <dbReference type="EMBL" id="KAH8703728.1"/>
    </source>
</evidence>
<dbReference type="CDD" id="cd18808">
    <property type="entry name" value="SF1_C_Upf1"/>
    <property type="match status" value="1"/>
</dbReference>
<dbReference type="RefSeq" id="XP_046076746.1">
    <property type="nucleotide sequence ID" value="XM_046219279.1"/>
</dbReference>
<dbReference type="GO" id="GO:0031380">
    <property type="term" value="C:nuclear RNA-directed RNA polymerase complex"/>
    <property type="evidence" value="ECO:0007669"/>
    <property type="project" value="TreeGrafter"/>
</dbReference>
<keyword evidence="4" id="KW-0863">Zinc-finger</keyword>
<accession>A0AAD4Q054</accession>
<comment type="subcellular location">
    <subcellularLocation>
        <location evidence="1">Cytoplasm</location>
    </subcellularLocation>
</comment>
<proteinExistence type="predicted"/>
<dbReference type="Gene3D" id="3.40.50.300">
    <property type="entry name" value="P-loop containing nucleotide triphosphate hydrolases"/>
    <property type="match status" value="2"/>
</dbReference>
<dbReference type="Proteomes" id="UP001201262">
    <property type="component" value="Unassembled WGS sequence"/>
</dbReference>
<dbReference type="Pfam" id="PF20173">
    <property type="entry name" value="ZnF_RZ-type"/>
    <property type="match status" value="1"/>
</dbReference>
<keyword evidence="6" id="KW-0862">Zinc</keyword>
<dbReference type="GO" id="GO:0008270">
    <property type="term" value="F:zinc ion binding"/>
    <property type="evidence" value="ECO:0007669"/>
    <property type="project" value="UniProtKB-KW"/>
</dbReference>
<evidence type="ECO:0000256" key="3">
    <source>
        <dbReference type="ARBA" id="ARBA00022723"/>
    </source>
</evidence>
<dbReference type="SUPFAM" id="SSF52540">
    <property type="entry name" value="P-loop containing nucleoside triphosphate hydrolases"/>
    <property type="match status" value="1"/>
</dbReference>
<organism evidence="9 10">
    <name type="scientific">Talaromyces proteolyticus</name>
    <dbReference type="NCBI Taxonomy" id="1131652"/>
    <lineage>
        <taxon>Eukaryota</taxon>
        <taxon>Fungi</taxon>
        <taxon>Dikarya</taxon>
        <taxon>Ascomycota</taxon>
        <taxon>Pezizomycotina</taxon>
        <taxon>Eurotiomycetes</taxon>
        <taxon>Eurotiomycetidae</taxon>
        <taxon>Eurotiales</taxon>
        <taxon>Trichocomaceae</taxon>
        <taxon>Talaromyces</taxon>
        <taxon>Talaromyces sect. Bacilispori</taxon>
    </lineage>
</organism>
<gene>
    <name evidence="9" type="ORF">BGW36DRAFT_414157</name>
</gene>
<dbReference type="PROSITE" id="PS51981">
    <property type="entry name" value="ZF_RZ"/>
    <property type="match status" value="1"/>
</dbReference>
<dbReference type="InterPro" id="IPR041679">
    <property type="entry name" value="DNA2/NAM7-like_C"/>
</dbReference>
<dbReference type="CDD" id="cd06008">
    <property type="entry name" value="NF-X1-zinc-finger"/>
    <property type="match status" value="1"/>
</dbReference>
<evidence type="ECO:0000313" key="10">
    <source>
        <dbReference type="Proteomes" id="UP001201262"/>
    </source>
</evidence>
<dbReference type="InterPro" id="IPR047187">
    <property type="entry name" value="SF1_C_Upf1"/>
</dbReference>
<name>A0AAD4Q054_9EURO</name>
<evidence type="ECO:0000256" key="6">
    <source>
        <dbReference type="ARBA" id="ARBA00022833"/>
    </source>
</evidence>
<dbReference type="InterPro" id="IPR027417">
    <property type="entry name" value="P-loop_NTPase"/>
</dbReference>
<evidence type="ECO:0000256" key="7">
    <source>
        <dbReference type="ARBA" id="ARBA00022859"/>
    </source>
</evidence>
<evidence type="ECO:0000256" key="2">
    <source>
        <dbReference type="ARBA" id="ARBA00022490"/>
    </source>
</evidence>
<keyword evidence="10" id="KW-1185">Reference proteome</keyword>
<evidence type="ECO:0000256" key="5">
    <source>
        <dbReference type="ARBA" id="ARBA00022806"/>
    </source>
</evidence>
<dbReference type="InterPro" id="IPR041677">
    <property type="entry name" value="DNA2/NAM7_AAA_11"/>
</dbReference>
<sequence length="1458" mass="163660">MPKVAAKFLAPLKPPGGWHDNDHTDIFLIKVMPTLQETQSTRSEYLPPRDPSQWQLDGIHGLPDRHFRLLREDTIGQLRDAIHSEIVPSSGGQGNRNNLRTHAYRNQLRRLQSSALVFLTDYRTCAVLCSVLGPSSDRVKNEGQNQLGPSEGDEPSLWSNKALASITLGLVEADGENIRRLLQAMATGRATASASLSLVEFPGVLLPSFQPTLCALQQIKKSARLPFADILTAAGAPDMQIPPPRYASRPGFFFDLQGLTKDHSPLNLYPGRPFDIQDLQRNCDLDEAQAEALVNSLTRELGLIQGPPGTGKSYTGVALVKQGRSGPDNLLETKITSQVIRIGSQSKSEVLKPLNLRNVAKDFSHTRFEKRAFSARDFRGLLENHSIAKHLKERHPLHYHHLFEKNIDGWDRYSSRGSNGAIGQWLHQGRQNENPSRSIQELQYSDLETMTTQERRNLHASWLEEIRSEEERDITLAILDHRDAKLKFDDVRDEMNLQLLQSADVIGITTSGLARNLKFLQRLQSKVVICEEAGEVLEVNLLTALLPSVQQAILIGDHLQLRSQIQNYDLSSENPRGVDKNAEDGAQVPFNTLETQRRMHPSIAHLIRKTLYPRLSDAPSVCVYPEVMGMRRRLFWLDHRAPEAGSSGDDALATSHWNQHEIQLTAALIKHLTSQGTYKKGDIAVLTSYLGQLHRLRREIGQFTRISMDERDEGQLDKAGLPDNTKLENKRISKYRKFIKTTLLESVRVATVDNFQGGEAKVIVISLVRSNSQNKCARHGMYIIGNSATSAHVPMWADVIKLLESNDNFGTELELRCPRHPDTPIFTLHSAVYCLEDCPRPLKGCDYQCPKKCGDQCVTKCTVKVHDPHRVLGVHAAPYLKCWEAQNLSNLRCTVRVDKTIPGCNHKVSELCYVDMTKNDYKCKKQCSDYAINAFLVMNQEPFLQIMVLCTQNCGRGQSTCSHSCGISCHGEKPCPPCNKPCDFHCGHSKYGNKYHELCIPCAEDICLSACPRSKCSMPCSAPCGHAPCSKRCEKKLPCGPSVCGESCPPIEFCQICASEDVKHRAVDFILGETYEEIDLNENPCIFPQCHHFLTMESMDGLFDWKKRYNLDTKGFPISIASSSEPFSIDDVKRCATCRGSLRDIARYGRLVRRALRDECTKKFILYSNNEYIPIATNVSKHLASLQDDSDFKFSAVFDGTKIIRIEGPCDNQVRMLSNLLARCKPSRWSELMPLRKRLLIYLEKVSKDEQPSTNSTKVFCRIRGFLMAAALLIRLDTALIADFLSLRRKGLSRKMALDSEIQLIHKAASSNRAYLQVEGHIFLAELYALERGHRENLTQPERMMEYGTIAVERARRLCQENPGQTTGLSQEVDEAEKMVNQGTLYTAVTNAERLAVIEAMAGEFRGTGHWYFCVNRHPFTIGECGMPMQQARCPECGAPVGGQHHQQVEGRLGNLST</sequence>
<dbReference type="GO" id="GO:0031048">
    <property type="term" value="P:regulatory ncRNA-mediated heterochromatin formation"/>
    <property type="evidence" value="ECO:0007669"/>
    <property type="project" value="TreeGrafter"/>
</dbReference>
<evidence type="ECO:0000256" key="4">
    <source>
        <dbReference type="ARBA" id="ARBA00022771"/>
    </source>
</evidence>
<protein>
    <recommendedName>
        <fullName evidence="8">RZ-type domain-containing protein</fullName>
    </recommendedName>
</protein>
<keyword evidence="3" id="KW-0479">Metal-binding</keyword>
<dbReference type="GO" id="GO:0004386">
    <property type="term" value="F:helicase activity"/>
    <property type="evidence" value="ECO:0007669"/>
    <property type="project" value="InterPro"/>
</dbReference>
<dbReference type="PANTHER" id="PTHR10887">
    <property type="entry name" value="DNA2/NAM7 HELICASE FAMILY"/>
    <property type="match status" value="1"/>
</dbReference>
<keyword evidence="2" id="KW-0963">Cytoplasm</keyword>
<dbReference type="InterPro" id="IPR046439">
    <property type="entry name" value="ZF_RZ_dom"/>
</dbReference>
<comment type="caution">
    <text evidence="9">The sequence shown here is derived from an EMBL/GenBank/DDBJ whole genome shotgun (WGS) entry which is preliminary data.</text>
</comment>
<evidence type="ECO:0000256" key="1">
    <source>
        <dbReference type="ARBA" id="ARBA00004496"/>
    </source>
</evidence>
<reference evidence="9" key="1">
    <citation type="submission" date="2021-12" db="EMBL/GenBank/DDBJ databases">
        <title>Convergent genome expansion in fungi linked to evolution of root-endophyte symbiosis.</title>
        <authorList>
            <consortium name="DOE Joint Genome Institute"/>
            <person name="Ke Y.-H."/>
            <person name="Bonito G."/>
            <person name="Liao H.-L."/>
            <person name="Looney B."/>
            <person name="Rojas-Flechas A."/>
            <person name="Nash J."/>
            <person name="Hameed K."/>
            <person name="Schadt C."/>
            <person name="Martin F."/>
            <person name="Crous P.W."/>
            <person name="Miettinen O."/>
            <person name="Magnuson J.K."/>
            <person name="Labbe J."/>
            <person name="Jacobson D."/>
            <person name="Doktycz M.J."/>
            <person name="Veneault-Fourrey C."/>
            <person name="Kuo A."/>
            <person name="Mondo S."/>
            <person name="Calhoun S."/>
            <person name="Riley R."/>
            <person name="Ohm R."/>
            <person name="LaButti K."/>
            <person name="Andreopoulos B."/>
            <person name="Pangilinan J."/>
            <person name="Nolan M."/>
            <person name="Tritt A."/>
            <person name="Clum A."/>
            <person name="Lipzen A."/>
            <person name="Daum C."/>
            <person name="Barry K."/>
            <person name="Grigoriev I.V."/>
            <person name="Vilgalys R."/>
        </authorList>
    </citation>
    <scope>NUCLEOTIDE SEQUENCE</scope>
    <source>
        <strain evidence="9">PMI_201</strain>
    </source>
</reference>
<dbReference type="PANTHER" id="PTHR10887:SF445">
    <property type="entry name" value="NFX1-TYPE ZINC FINGER-CONTAINING PROTEIN 1"/>
    <property type="match status" value="1"/>
</dbReference>